<dbReference type="Pfam" id="PF08032">
    <property type="entry name" value="SpoU_sub_bind"/>
    <property type="match status" value="1"/>
</dbReference>
<dbReference type="Gene3D" id="3.30.1330.30">
    <property type="match status" value="1"/>
</dbReference>
<dbReference type="InterPro" id="IPR013123">
    <property type="entry name" value="SpoU_subst-bd"/>
</dbReference>
<organism evidence="5 6">
    <name type="scientific">Kaistia geumhonensis</name>
    <dbReference type="NCBI Taxonomy" id="410839"/>
    <lineage>
        <taxon>Bacteria</taxon>
        <taxon>Pseudomonadati</taxon>
        <taxon>Pseudomonadota</taxon>
        <taxon>Alphaproteobacteria</taxon>
        <taxon>Hyphomicrobiales</taxon>
        <taxon>Kaistiaceae</taxon>
        <taxon>Kaistia</taxon>
    </lineage>
</organism>
<dbReference type="InterPro" id="IPR029026">
    <property type="entry name" value="tRNA_m1G_MTases_N"/>
</dbReference>
<feature type="region of interest" description="Disordered" evidence="3">
    <location>
        <begin position="1"/>
        <end position="29"/>
    </location>
</feature>
<reference evidence="5 6" key="1">
    <citation type="submission" date="2023-07" db="EMBL/GenBank/DDBJ databases">
        <title>Genomic Encyclopedia of Type Strains, Phase IV (KMG-IV): sequencing the most valuable type-strain genomes for metagenomic binning, comparative biology and taxonomic classification.</title>
        <authorList>
            <person name="Goeker M."/>
        </authorList>
    </citation>
    <scope>NUCLEOTIDE SEQUENCE [LARGE SCALE GENOMIC DNA]</scope>
    <source>
        <strain evidence="5 6">B1-1</strain>
    </source>
</reference>
<evidence type="ECO:0000256" key="2">
    <source>
        <dbReference type="ARBA" id="ARBA00022679"/>
    </source>
</evidence>
<dbReference type="EMBL" id="JAUSWJ010000001">
    <property type="protein sequence ID" value="MDQ0518684.1"/>
    <property type="molecule type" value="Genomic_DNA"/>
</dbReference>
<sequence length="271" mass="28831">MSKDFDKRPRGGRPPERRRERRFAPVSPGDRRPDQLWLYGIHAVAAALGNPRRTILRLAATPNALARLKEEGVPLPATVEEAENRALDRLVGDGAVHQGVAALVEPLDALPLTMLGDARLIVVLDQVTDPHNVGAIMRSAVAFGAEAIVTTGRHAPTETGVLAKSASGALEWINHVEVPNLARALTELGELGFTRVGLDSEGEATLETAMAGERIALVLGAEGKGLRRLTRETCDTVARLDMPGAIKSLNVSNAAALALYVARRHLDAPAG</sequence>
<comment type="caution">
    <text evidence="5">The sequence shown here is derived from an EMBL/GenBank/DDBJ whole genome shotgun (WGS) entry which is preliminary data.</text>
</comment>
<evidence type="ECO:0000259" key="4">
    <source>
        <dbReference type="SMART" id="SM00967"/>
    </source>
</evidence>
<proteinExistence type="predicted"/>
<name>A0ABU0MCK3_9HYPH</name>
<dbReference type="RefSeq" id="WP_266284318.1">
    <property type="nucleotide sequence ID" value="NZ_JAPKNF010000004.1"/>
</dbReference>
<dbReference type="GO" id="GO:0008168">
    <property type="term" value="F:methyltransferase activity"/>
    <property type="evidence" value="ECO:0007669"/>
    <property type="project" value="UniProtKB-KW"/>
</dbReference>
<feature type="domain" description="RNA 2-O ribose methyltransferase substrate binding" evidence="4">
    <location>
        <begin position="37"/>
        <end position="110"/>
    </location>
</feature>
<dbReference type="SUPFAM" id="SSF55315">
    <property type="entry name" value="L30e-like"/>
    <property type="match status" value="1"/>
</dbReference>
<dbReference type="InterPro" id="IPR001537">
    <property type="entry name" value="SpoU_MeTrfase"/>
</dbReference>
<evidence type="ECO:0000256" key="3">
    <source>
        <dbReference type="SAM" id="MobiDB-lite"/>
    </source>
</evidence>
<gene>
    <name evidence="5" type="ORF">QO015_004297</name>
</gene>
<dbReference type="CDD" id="cd18103">
    <property type="entry name" value="SpoU-like_RlmB"/>
    <property type="match status" value="1"/>
</dbReference>
<dbReference type="SUPFAM" id="SSF75217">
    <property type="entry name" value="alpha/beta knot"/>
    <property type="match status" value="1"/>
</dbReference>
<dbReference type="Pfam" id="PF00588">
    <property type="entry name" value="SpoU_methylase"/>
    <property type="match status" value="1"/>
</dbReference>
<evidence type="ECO:0000256" key="1">
    <source>
        <dbReference type="ARBA" id="ARBA00022603"/>
    </source>
</evidence>
<dbReference type="PANTHER" id="PTHR46429:SF1">
    <property type="entry name" value="23S RRNA (GUANOSINE-2'-O-)-METHYLTRANSFERASE RLMB"/>
    <property type="match status" value="1"/>
</dbReference>
<protein>
    <submittedName>
        <fullName evidence="5">23S rRNA (Guanosine2251-2'-O)-methyltransferase</fullName>
        <ecNumber evidence="5">2.1.1.185</ecNumber>
    </submittedName>
</protein>
<dbReference type="SMART" id="SM00967">
    <property type="entry name" value="SpoU_sub_bind"/>
    <property type="match status" value="1"/>
</dbReference>
<evidence type="ECO:0000313" key="5">
    <source>
        <dbReference type="EMBL" id="MDQ0518684.1"/>
    </source>
</evidence>
<dbReference type="Gene3D" id="3.40.1280.10">
    <property type="match status" value="1"/>
</dbReference>
<accession>A0ABU0MCK3</accession>
<keyword evidence="1 5" id="KW-0489">Methyltransferase</keyword>
<dbReference type="Proteomes" id="UP001223743">
    <property type="component" value="Unassembled WGS sequence"/>
</dbReference>
<evidence type="ECO:0000313" key="6">
    <source>
        <dbReference type="Proteomes" id="UP001223743"/>
    </source>
</evidence>
<dbReference type="InterPro" id="IPR029028">
    <property type="entry name" value="Alpha/beta_knot_MTases"/>
</dbReference>
<keyword evidence="2 5" id="KW-0808">Transferase</keyword>
<dbReference type="InterPro" id="IPR029064">
    <property type="entry name" value="Ribosomal_eL30-like_sf"/>
</dbReference>
<keyword evidence="6" id="KW-1185">Reference proteome</keyword>
<dbReference type="NCBIfam" id="TIGR00186">
    <property type="entry name" value="rRNA_methyl_3"/>
    <property type="match status" value="1"/>
</dbReference>
<dbReference type="PANTHER" id="PTHR46429">
    <property type="entry name" value="23S RRNA (GUANOSINE-2'-O-)-METHYLTRANSFERASE RLMB"/>
    <property type="match status" value="1"/>
</dbReference>
<feature type="compositionally biased region" description="Basic and acidic residues" evidence="3">
    <location>
        <begin position="1"/>
        <end position="18"/>
    </location>
</feature>
<dbReference type="GO" id="GO:0032259">
    <property type="term" value="P:methylation"/>
    <property type="evidence" value="ECO:0007669"/>
    <property type="project" value="UniProtKB-KW"/>
</dbReference>
<dbReference type="EC" id="2.1.1.185" evidence="5"/>
<dbReference type="InterPro" id="IPR004441">
    <property type="entry name" value="rRNA_MeTrfase_TrmH"/>
</dbReference>